<evidence type="ECO:0000313" key="4">
    <source>
        <dbReference type="Proteomes" id="UP000085678"/>
    </source>
</evidence>
<dbReference type="SMART" id="SM00494">
    <property type="entry name" value="ChtBD2"/>
    <property type="match status" value="1"/>
</dbReference>
<dbReference type="GO" id="GO:0005576">
    <property type="term" value="C:extracellular region"/>
    <property type="evidence" value="ECO:0007669"/>
    <property type="project" value="InterPro"/>
</dbReference>
<name>A0A1S3IL08_LINAN</name>
<dbReference type="KEGG" id="lak:106165208"/>
<evidence type="ECO:0000256" key="1">
    <source>
        <dbReference type="SAM" id="MobiDB-lite"/>
    </source>
</evidence>
<dbReference type="RefSeq" id="XP_013398773.1">
    <property type="nucleotide sequence ID" value="XM_013543319.2"/>
</dbReference>
<proteinExistence type="predicted"/>
<reference evidence="5" key="1">
    <citation type="submission" date="2025-08" db="UniProtKB">
        <authorList>
            <consortium name="RefSeq"/>
        </authorList>
    </citation>
    <scope>IDENTIFICATION</scope>
    <source>
        <tissue evidence="5">Gonads</tissue>
    </source>
</reference>
<evidence type="ECO:0000313" key="5">
    <source>
        <dbReference type="RefSeq" id="XP_013398773.1"/>
    </source>
</evidence>
<feature type="region of interest" description="Disordered" evidence="1">
    <location>
        <begin position="380"/>
        <end position="399"/>
    </location>
</feature>
<evidence type="ECO:0000256" key="2">
    <source>
        <dbReference type="SAM" id="SignalP"/>
    </source>
</evidence>
<dbReference type="InterPro" id="IPR036508">
    <property type="entry name" value="Chitin-bd_dom_sf"/>
</dbReference>
<dbReference type="SUPFAM" id="SSF57625">
    <property type="entry name" value="Invertebrate chitin-binding proteins"/>
    <property type="match status" value="1"/>
</dbReference>
<dbReference type="InterPro" id="IPR013320">
    <property type="entry name" value="ConA-like_dom_sf"/>
</dbReference>
<feature type="domain" description="Chitin-binding type-2" evidence="3">
    <location>
        <begin position="21"/>
        <end position="83"/>
    </location>
</feature>
<dbReference type="SUPFAM" id="SSF49899">
    <property type="entry name" value="Concanavalin A-like lectins/glucanases"/>
    <property type="match status" value="1"/>
</dbReference>
<dbReference type="InParanoid" id="A0A1S3IL08"/>
<gene>
    <name evidence="5" type="primary">LOC106165208</name>
</gene>
<accession>A0A1S3IL08</accession>
<dbReference type="Pfam" id="PF01607">
    <property type="entry name" value="CBM_14"/>
    <property type="match status" value="1"/>
</dbReference>
<dbReference type="GeneID" id="106165208"/>
<keyword evidence="2" id="KW-0732">Signal</keyword>
<dbReference type="Proteomes" id="UP000085678">
    <property type="component" value="Unplaced"/>
</dbReference>
<dbReference type="AlphaFoldDB" id="A0A1S3IL08"/>
<protein>
    <submittedName>
        <fullName evidence="5">Uncharacterized protein LOC106165208</fullName>
    </submittedName>
</protein>
<feature type="signal peptide" evidence="2">
    <location>
        <begin position="1"/>
        <end position="18"/>
    </location>
</feature>
<organism evidence="4 5">
    <name type="scientific">Lingula anatina</name>
    <name type="common">Brachiopod</name>
    <name type="synonym">Lingula unguis</name>
    <dbReference type="NCBI Taxonomy" id="7574"/>
    <lineage>
        <taxon>Eukaryota</taxon>
        <taxon>Metazoa</taxon>
        <taxon>Spiralia</taxon>
        <taxon>Lophotrochozoa</taxon>
        <taxon>Brachiopoda</taxon>
        <taxon>Linguliformea</taxon>
        <taxon>Lingulata</taxon>
        <taxon>Lingulida</taxon>
        <taxon>Linguloidea</taxon>
        <taxon>Lingulidae</taxon>
        <taxon>Lingula</taxon>
    </lineage>
</organism>
<keyword evidence="4" id="KW-1185">Reference proteome</keyword>
<feature type="compositionally biased region" description="Polar residues" evidence="1">
    <location>
        <begin position="390"/>
        <end position="399"/>
    </location>
</feature>
<dbReference type="Pfam" id="PF13385">
    <property type="entry name" value="Laminin_G_3"/>
    <property type="match status" value="1"/>
</dbReference>
<dbReference type="Gene3D" id="2.170.140.10">
    <property type="entry name" value="Chitin binding domain"/>
    <property type="match status" value="1"/>
</dbReference>
<dbReference type="OrthoDB" id="9987187at2759"/>
<feature type="chain" id="PRO_5010339002" evidence="2">
    <location>
        <begin position="19"/>
        <end position="399"/>
    </location>
</feature>
<dbReference type="Gene3D" id="2.60.120.200">
    <property type="match status" value="1"/>
</dbReference>
<sequence length="399" mass="43889">MAALKSFLALVILGVALAQDVDICSDDDKLLEHGAMFRIYEQDCAKYYWCVLGKPIAQNCSQGTLFDAEAMGCLGCDVVDCNNRPYDPIHCFREPETTVDVNATTTPGPTPPPELLGGDCKDSRGLTLYALTNTTKAYMDAADGNYEIVSCGHDEFSITDCECVRPGVIRAKRKEILLNCEGTVTESSKVWVGAYGNVSLEDYNAQAGETSCRFLAGHLEIPHFMNRAFKRFTIAFFYLRDATGGGRMGLVNNGRATTAPSVQIYSEVNGLGGSIMTNSSEYTFYIDGTKADSRLDDGIWHHVVMACNGSTLLIYINGAERVKINMDGQPRQMKDSPMVIGVDRYADVTGNFRDTYFKGLMDNIVFYDVDLGEYDVSRLYGREDVPSPNPDQYSNPSAV</sequence>
<dbReference type="GO" id="GO:0008061">
    <property type="term" value="F:chitin binding"/>
    <property type="evidence" value="ECO:0007669"/>
    <property type="project" value="InterPro"/>
</dbReference>
<dbReference type="PROSITE" id="PS50940">
    <property type="entry name" value="CHIT_BIND_II"/>
    <property type="match status" value="1"/>
</dbReference>
<dbReference type="InterPro" id="IPR002557">
    <property type="entry name" value="Chitin-bd_dom"/>
</dbReference>
<evidence type="ECO:0000259" key="3">
    <source>
        <dbReference type="PROSITE" id="PS50940"/>
    </source>
</evidence>